<dbReference type="PANTHER" id="PTHR21137">
    <property type="entry name" value="ODORANT RECEPTOR"/>
    <property type="match status" value="1"/>
</dbReference>
<feature type="transmembrane region" description="Helical" evidence="10">
    <location>
        <begin position="124"/>
        <end position="145"/>
    </location>
</feature>
<feature type="transmembrane region" description="Helical" evidence="10">
    <location>
        <begin position="67"/>
        <end position="88"/>
    </location>
</feature>
<protein>
    <recommendedName>
        <fullName evidence="10">Odorant receptor</fullName>
    </recommendedName>
</protein>
<evidence type="ECO:0000256" key="5">
    <source>
        <dbReference type="ARBA" id="ARBA00022725"/>
    </source>
</evidence>
<dbReference type="Pfam" id="PF02949">
    <property type="entry name" value="7tm_6"/>
    <property type="match status" value="1"/>
</dbReference>
<dbReference type="InterPro" id="IPR004117">
    <property type="entry name" value="7tm6_olfct_rcpt"/>
</dbReference>
<proteinExistence type="inferred from homology"/>
<dbReference type="GO" id="GO:0007165">
    <property type="term" value="P:signal transduction"/>
    <property type="evidence" value="ECO:0007669"/>
    <property type="project" value="UniProtKB-KW"/>
</dbReference>
<evidence type="ECO:0000256" key="7">
    <source>
        <dbReference type="ARBA" id="ARBA00023136"/>
    </source>
</evidence>
<organism evidence="11 12">
    <name type="scientific">Helicoverpa armigera</name>
    <name type="common">Cotton bollworm</name>
    <name type="synonym">Heliothis armigera</name>
    <dbReference type="NCBI Taxonomy" id="29058"/>
    <lineage>
        <taxon>Eukaryota</taxon>
        <taxon>Metazoa</taxon>
        <taxon>Ecdysozoa</taxon>
        <taxon>Arthropoda</taxon>
        <taxon>Hexapoda</taxon>
        <taxon>Insecta</taxon>
        <taxon>Pterygota</taxon>
        <taxon>Neoptera</taxon>
        <taxon>Endopterygota</taxon>
        <taxon>Lepidoptera</taxon>
        <taxon>Glossata</taxon>
        <taxon>Ditrysia</taxon>
        <taxon>Noctuoidea</taxon>
        <taxon>Noctuidae</taxon>
        <taxon>Heliothinae</taxon>
        <taxon>Helicoverpa</taxon>
    </lineage>
</organism>
<dbReference type="GO" id="GO:0004984">
    <property type="term" value="F:olfactory receptor activity"/>
    <property type="evidence" value="ECO:0007669"/>
    <property type="project" value="InterPro"/>
</dbReference>
<evidence type="ECO:0000256" key="10">
    <source>
        <dbReference type="RuleBase" id="RU351113"/>
    </source>
</evidence>
<dbReference type="GO" id="GO:0005886">
    <property type="term" value="C:plasma membrane"/>
    <property type="evidence" value="ECO:0007669"/>
    <property type="project" value="UniProtKB-SubCell"/>
</dbReference>
<reference evidence="11 12" key="1">
    <citation type="journal article" date="2017" name="BMC Biol.">
        <title>Genomic innovations, transcriptional plasticity and gene loss underlying the evolution and divergence of two highly polyphagous and invasive Helicoverpa pest species.</title>
        <authorList>
            <person name="Pearce S.L."/>
            <person name="Clarke D.F."/>
            <person name="East P.D."/>
            <person name="Elfekih S."/>
            <person name="Gordon K.H."/>
            <person name="Jermiin L.S."/>
            <person name="McGaughran A."/>
            <person name="Oakeshott J.G."/>
            <person name="Papanikolaou A."/>
            <person name="Perera O.P."/>
            <person name="Rane R.V."/>
            <person name="Richards S."/>
            <person name="Tay W.T."/>
            <person name="Walsh T.K."/>
            <person name="Anderson A."/>
            <person name="Anderson C.J."/>
            <person name="Asgari S."/>
            <person name="Board P.G."/>
            <person name="Bretschneider A."/>
            <person name="Campbell P.M."/>
            <person name="Chertemps T."/>
            <person name="Christeller J.T."/>
            <person name="Coppin C.W."/>
            <person name="Downes S.J."/>
            <person name="Duan G."/>
            <person name="Farnsworth C.A."/>
            <person name="Good R.T."/>
            <person name="Han L.B."/>
            <person name="Han Y.C."/>
            <person name="Hatje K."/>
            <person name="Horne I."/>
            <person name="Huang Y.P."/>
            <person name="Hughes D.S."/>
            <person name="Jacquin-Joly E."/>
            <person name="James W."/>
            <person name="Jhangiani S."/>
            <person name="Kollmar M."/>
            <person name="Kuwar S.S."/>
            <person name="Li S."/>
            <person name="Liu N.Y."/>
            <person name="Maibeche M.T."/>
            <person name="Miller J.R."/>
            <person name="Montagne N."/>
            <person name="Perry T."/>
            <person name="Qu J."/>
            <person name="Song S.V."/>
            <person name="Sutton G.G."/>
            <person name="Vogel H."/>
            <person name="Walenz B.P."/>
            <person name="Xu W."/>
            <person name="Zhang H.J."/>
            <person name="Zou Z."/>
            <person name="Batterham P."/>
            <person name="Edwards O.R."/>
            <person name="Feyereisen R."/>
            <person name="Gibbs R.A."/>
            <person name="Heckel D.G."/>
            <person name="McGrath A."/>
            <person name="Robin C."/>
            <person name="Scherer S.E."/>
            <person name="Worley K.C."/>
            <person name="Wu Y.D."/>
        </authorList>
    </citation>
    <scope>NUCLEOTIDE SEQUENCE [LARGE SCALE GENOMIC DNA]</scope>
    <source>
        <strain evidence="11">Harm_GR_Male_#8</strain>
        <tissue evidence="11">Whole organism</tissue>
    </source>
</reference>
<keyword evidence="6 10" id="KW-1133">Transmembrane helix</keyword>
<evidence type="ECO:0000313" key="11">
    <source>
        <dbReference type="EMBL" id="PZC71820.1"/>
    </source>
</evidence>
<keyword evidence="4 10" id="KW-0812">Transmembrane</keyword>
<evidence type="ECO:0000256" key="4">
    <source>
        <dbReference type="ARBA" id="ARBA00022692"/>
    </source>
</evidence>
<keyword evidence="2" id="KW-1003">Cell membrane</keyword>
<dbReference type="GO" id="GO:0005549">
    <property type="term" value="F:odorant binding"/>
    <property type="evidence" value="ECO:0007669"/>
    <property type="project" value="InterPro"/>
</dbReference>
<keyword evidence="7 10" id="KW-0472">Membrane</keyword>
<name>A0A2W1BGA2_HELAM</name>
<dbReference type="AlphaFoldDB" id="A0A2W1BGA2"/>
<dbReference type="EMBL" id="KZ150250">
    <property type="protein sequence ID" value="PZC71820.1"/>
    <property type="molecule type" value="Genomic_DNA"/>
</dbReference>
<feature type="transmembrane region" description="Helical" evidence="10">
    <location>
        <begin position="285"/>
        <end position="308"/>
    </location>
</feature>
<dbReference type="Proteomes" id="UP000249218">
    <property type="component" value="Unassembled WGS sequence"/>
</dbReference>
<dbReference type="PANTHER" id="PTHR21137:SF35">
    <property type="entry name" value="ODORANT RECEPTOR 19A-RELATED"/>
    <property type="match status" value="1"/>
</dbReference>
<evidence type="ECO:0000256" key="2">
    <source>
        <dbReference type="ARBA" id="ARBA00022475"/>
    </source>
</evidence>
<keyword evidence="9 10" id="KW-0807">Transducer</keyword>
<evidence type="ECO:0000256" key="1">
    <source>
        <dbReference type="ARBA" id="ARBA00004651"/>
    </source>
</evidence>
<keyword evidence="8 10" id="KW-0675">Receptor</keyword>
<evidence type="ECO:0000256" key="9">
    <source>
        <dbReference type="ARBA" id="ARBA00023224"/>
    </source>
</evidence>
<keyword evidence="5 10" id="KW-0552">Olfaction</keyword>
<comment type="subcellular location">
    <subcellularLocation>
        <location evidence="1 10">Cell membrane</location>
        <topology evidence="1 10">Multi-pass membrane protein</topology>
    </subcellularLocation>
</comment>
<evidence type="ECO:0000256" key="3">
    <source>
        <dbReference type="ARBA" id="ARBA00022606"/>
    </source>
</evidence>
<feature type="transmembrane region" description="Helical" evidence="10">
    <location>
        <begin position="37"/>
        <end position="55"/>
    </location>
</feature>
<sequence>MISSEDLFLNRAKFVMKHLGVWIPVENGSILDRAYRAFMMTLQYLFLIFQMIYIVQVWGDLDAVSQASYLLFTQACLCLKVTIFQINIAMLKELLQFMDAEVFKPDNEVHENILKLQAARIKRLLLAFMVSSQITCGLWAMKPLFDDADRKFPFDMWMPVSPEKAVQYYIGYAFQLGTICISAYMYFGVDSVVFSSVIFGCAQIDIIKEKLMSITTVDRKQGTKEALAQNYNKLVDCIKHHQAIVTFTELVENAYHPYLLFQLVGSVGIICMSALRILVVDWRSMQFFSILTYVSVMISQLFVCCWCGHELTATSEDLHTVLYKCIWYEQDVKFKRELCFAMMRISRPLVLRAGHYIILSRQTFVAILRMSYSYFAVLNQTT</sequence>
<comment type="caution">
    <text evidence="10">Lacks conserved residue(s) required for the propagation of feature annotation.</text>
</comment>
<keyword evidence="12" id="KW-1185">Reference proteome</keyword>
<feature type="transmembrane region" description="Helical" evidence="10">
    <location>
        <begin position="258"/>
        <end position="279"/>
    </location>
</feature>
<comment type="similarity">
    <text evidence="10">Belongs to the insect chemoreceptor superfamily. Heteromeric odorant receptor channel (TC 1.A.69) family.</text>
</comment>
<evidence type="ECO:0000256" key="8">
    <source>
        <dbReference type="ARBA" id="ARBA00023170"/>
    </source>
</evidence>
<dbReference type="OrthoDB" id="6604226at2759"/>
<evidence type="ECO:0000313" key="12">
    <source>
        <dbReference type="Proteomes" id="UP000249218"/>
    </source>
</evidence>
<keyword evidence="3 10" id="KW-0716">Sensory transduction</keyword>
<gene>
    <name evidence="11" type="primary">HaOG200919</name>
    <name evidence="11" type="ORF">B5X24_HaOG200919</name>
</gene>
<accession>A0A2W1BGA2</accession>
<evidence type="ECO:0000256" key="6">
    <source>
        <dbReference type="ARBA" id="ARBA00022989"/>
    </source>
</evidence>
<feature type="transmembrane region" description="Helical" evidence="10">
    <location>
        <begin position="165"/>
        <end position="187"/>
    </location>
</feature>